<keyword evidence="4 10" id="KW-0547">Nucleotide-binding</keyword>
<evidence type="ECO:0000256" key="5">
    <source>
        <dbReference type="ARBA" id="ARBA00022801"/>
    </source>
</evidence>
<evidence type="ECO:0000256" key="8">
    <source>
        <dbReference type="ARBA" id="ARBA00023125"/>
    </source>
</evidence>
<dbReference type="GO" id="GO:0000727">
    <property type="term" value="P:double-strand break repair via break-induced replication"/>
    <property type="evidence" value="ECO:0007669"/>
    <property type="project" value="TreeGrafter"/>
</dbReference>
<evidence type="ECO:0000259" key="13">
    <source>
        <dbReference type="PROSITE" id="PS50051"/>
    </source>
</evidence>
<evidence type="ECO:0000256" key="6">
    <source>
        <dbReference type="ARBA" id="ARBA00022806"/>
    </source>
</evidence>
<evidence type="ECO:0000256" key="9">
    <source>
        <dbReference type="ARBA" id="ARBA00023242"/>
    </source>
</evidence>
<dbReference type="PRINTS" id="PR01657">
    <property type="entry name" value="MCMFAMILY"/>
</dbReference>
<evidence type="ECO:0000256" key="4">
    <source>
        <dbReference type="ARBA" id="ARBA00022741"/>
    </source>
</evidence>
<comment type="caution">
    <text evidence="14">The sequence shown here is derived from an EMBL/GenBank/DDBJ whole genome shotgun (WGS) entry which is preliminary data.</text>
</comment>
<dbReference type="InterPro" id="IPR008047">
    <property type="entry name" value="MCM_4"/>
</dbReference>
<dbReference type="Gene3D" id="2.40.50.140">
    <property type="entry name" value="Nucleic acid-binding proteins"/>
    <property type="match status" value="1"/>
</dbReference>
<dbReference type="InterPro" id="IPR012340">
    <property type="entry name" value="NA-bd_OB-fold"/>
</dbReference>
<dbReference type="GO" id="GO:0042555">
    <property type="term" value="C:MCM complex"/>
    <property type="evidence" value="ECO:0007669"/>
    <property type="project" value="UniProtKB-UniRule"/>
</dbReference>
<name>A0A8J2SML9_9STRA</name>
<dbReference type="EMBL" id="CAKKNE010000002">
    <property type="protein sequence ID" value="CAH0369957.1"/>
    <property type="molecule type" value="Genomic_DNA"/>
</dbReference>
<comment type="catalytic activity">
    <reaction evidence="11">
        <text>ATP + H2O = ADP + phosphate + H(+)</text>
        <dbReference type="Rhea" id="RHEA:13065"/>
        <dbReference type="ChEBI" id="CHEBI:15377"/>
        <dbReference type="ChEBI" id="CHEBI:15378"/>
        <dbReference type="ChEBI" id="CHEBI:30616"/>
        <dbReference type="ChEBI" id="CHEBI:43474"/>
        <dbReference type="ChEBI" id="CHEBI:456216"/>
        <dbReference type="EC" id="3.6.4.12"/>
    </reaction>
</comment>
<evidence type="ECO:0000256" key="10">
    <source>
        <dbReference type="RuleBase" id="RU004070"/>
    </source>
</evidence>
<dbReference type="PROSITE" id="PS00847">
    <property type="entry name" value="MCM_1"/>
    <property type="match status" value="1"/>
</dbReference>
<evidence type="ECO:0000256" key="2">
    <source>
        <dbReference type="ARBA" id="ARBA00008010"/>
    </source>
</evidence>
<evidence type="ECO:0000256" key="11">
    <source>
        <dbReference type="RuleBase" id="RU368062"/>
    </source>
</evidence>
<dbReference type="SMART" id="SM00350">
    <property type="entry name" value="MCM"/>
    <property type="match status" value="1"/>
</dbReference>
<dbReference type="GO" id="GO:0016787">
    <property type="term" value="F:hydrolase activity"/>
    <property type="evidence" value="ECO:0007669"/>
    <property type="project" value="UniProtKB-KW"/>
</dbReference>
<protein>
    <recommendedName>
        <fullName evidence="11">DNA replication licensing factor MCM4</fullName>
        <ecNumber evidence="11">3.6.4.12</ecNumber>
    </recommendedName>
</protein>
<dbReference type="SUPFAM" id="SSF50249">
    <property type="entry name" value="Nucleic acid-binding proteins"/>
    <property type="match status" value="1"/>
</dbReference>
<keyword evidence="7 10" id="KW-0067">ATP-binding</keyword>
<dbReference type="GO" id="GO:1902975">
    <property type="term" value="P:mitotic DNA replication initiation"/>
    <property type="evidence" value="ECO:0007669"/>
    <property type="project" value="TreeGrafter"/>
</dbReference>
<keyword evidence="3 11" id="KW-0235">DNA replication</keyword>
<dbReference type="FunFam" id="3.40.50.300:FF:000501">
    <property type="entry name" value="DNA replication licensing factor MCM7"/>
    <property type="match status" value="1"/>
</dbReference>
<dbReference type="Pfam" id="PF17855">
    <property type="entry name" value="MCM_lid"/>
    <property type="match status" value="1"/>
</dbReference>
<organism evidence="14 15">
    <name type="scientific">Pelagomonas calceolata</name>
    <dbReference type="NCBI Taxonomy" id="35677"/>
    <lineage>
        <taxon>Eukaryota</taxon>
        <taxon>Sar</taxon>
        <taxon>Stramenopiles</taxon>
        <taxon>Ochrophyta</taxon>
        <taxon>Pelagophyceae</taxon>
        <taxon>Pelagomonadales</taxon>
        <taxon>Pelagomonadaceae</taxon>
        <taxon>Pelagomonas</taxon>
    </lineage>
</organism>
<dbReference type="GO" id="GO:0017116">
    <property type="term" value="F:single-stranded DNA helicase activity"/>
    <property type="evidence" value="ECO:0007669"/>
    <property type="project" value="TreeGrafter"/>
</dbReference>
<dbReference type="AlphaFoldDB" id="A0A8J2SML9"/>
<comment type="similarity">
    <text evidence="2 10">Belongs to the MCM family.</text>
</comment>
<dbReference type="Gene3D" id="3.30.1640.10">
    <property type="entry name" value="mini-chromosome maintenance (MCM) complex, chain A, domain 1"/>
    <property type="match status" value="1"/>
</dbReference>
<dbReference type="InterPro" id="IPR027417">
    <property type="entry name" value="P-loop_NTPase"/>
</dbReference>
<evidence type="ECO:0000256" key="7">
    <source>
        <dbReference type="ARBA" id="ARBA00022840"/>
    </source>
</evidence>
<dbReference type="InterPro" id="IPR027925">
    <property type="entry name" value="MCM_N"/>
</dbReference>
<dbReference type="PROSITE" id="PS50051">
    <property type="entry name" value="MCM_2"/>
    <property type="match status" value="1"/>
</dbReference>
<dbReference type="Gene3D" id="2.20.28.10">
    <property type="match status" value="1"/>
</dbReference>
<dbReference type="GO" id="GO:0005524">
    <property type="term" value="F:ATP binding"/>
    <property type="evidence" value="ECO:0007669"/>
    <property type="project" value="UniProtKB-UniRule"/>
</dbReference>
<proteinExistence type="inferred from homology"/>
<reference evidence="14" key="1">
    <citation type="submission" date="2021-11" db="EMBL/GenBank/DDBJ databases">
        <authorList>
            <consortium name="Genoscope - CEA"/>
            <person name="William W."/>
        </authorList>
    </citation>
    <scope>NUCLEOTIDE SEQUENCE</scope>
</reference>
<evidence type="ECO:0000256" key="3">
    <source>
        <dbReference type="ARBA" id="ARBA00022705"/>
    </source>
</evidence>
<dbReference type="SUPFAM" id="SSF52540">
    <property type="entry name" value="P-loop containing nucleoside triphosphate hydrolases"/>
    <property type="match status" value="1"/>
</dbReference>
<dbReference type="EC" id="3.6.4.12" evidence="11"/>
<dbReference type="GO" id="GO:0006271">
    <property type="term" value="P:DNA strand elongation involved in DNA replication"/>
    <property type="evidence" value="ECO:0007669"/>
    <property type="project" value="TreeGrafter"/>
</dbReference>
<comment type="subunit">
    <text evidence="11">Component of the MCM2-7 complex.</text>
</comment>
<feature type="region of interest" description="Disordered" evidence="12">
    <location>
        <begin position="1"/>
        <end position="61"/>
    </location>
</feature>
<comment type="function">
    <text evidence="11">Acts as component of the MCM2-7 complex (MCM complex) which is the replicative helicase essential for 'once per cell cycle' DNA replication initiation and elongation in eukaryotic cells. The active ATPase sites in the MCM2-7 ring are formed through the interaction surfaces of two neighboring subunits such that a critical structure of a conserved arginine finger motif is provided in trans relative to the ATP-binding site of the Walker A box of the adjacent subunit. The six ATPase active sites, however, are likely to contribute differentially to the complex helicase activity.</text>
</comment>
<dbReference type="InterPro" id="IPR018525">
    <property type="entry name" value="MCM_CS"/>
</dbReference>
<dbReference type="InterPro" id="IPR041562">
    <property type="entry name" value="MCM_lid"/>
</dbReference>
<keyword evidence="5 11" id="KW-0378">Hydrolase</keyword>
<dbReference type="InterPro" id="IPR031327">
    <property type="entry name" value="MCM"/>
</dbReference>
<keyword evidence="8 10" id="KW-0238">DNA-binding</keyword>
<keyword evidence="6 11" id="KW-0347">Helicase</keyword>
<evidence type="ECO:0000256" key="1">
    <source>
        <dbReference type="ARBA" id="ARBA00004123"/>
    </source>
</evidence>
<dbReference type="PANTHER" id="PTHR11630:SF66">
    <property type="entry name" value="DNA REPLICATION LICENSING FACTOR MCM4"/>
    <property type="match status" value="1"/>
</dbReference>
<dbReference type="FunFam" id="2.20.28.10:FF:000003">
    <property type="entry name" value="DNA helicase"/>
    <property type="match status" value="1"/>
</dbReference>
<sequence length="822" mass="90488">MGDSPSVGHRRRAPVPRGGLGLDRGGISSALRQRTIVGATPEKDTTEPEPAPAPATETTGEAKAVIWGTTVNVEDVMDDFCRFLRTYAPRRDAGKQHTDPYYVRGLKAAHANRTALDVNCRHLHAHSADLYRNLVQYPQEVVPIMDLVATEELSRCILEDAVDSPEKASELDQEPPRIQVRPYNLREVHDLRDLDPENIDQLVAVAGMVTRTSSVVPDLKQAHYKCVVCGGSVDVLVDRGRVDEPSKCARAGCGAKGAMELIHNRCIFTDRQIVRLQEAPSQIPEGETPHTTTLFAFDDVVDAVRPGDRVEVTGIFRAIPRRVHPRVRTCKSLFRTYIDSIHFRKKGDERDDVADVIDDDPSKPIGPQFSSDRIRQIERFARDGEAPYEKLVRALAPSIYGMEDVKRGVLCMLFGGCARLRETKTEDGPRDGAVARTGVTPGARSRGDINVLMCGDPGTSKSQLLSYVHKIAPRGVYTSGKGSSAVGLTASVQRDPETRELVMESGAVVLSDLGICCIDEFDKMSDMTRAVLHEAMEQQTISLAKAGIVATLNARASIFAAANPVDSRYNPRLSVVENIQLPPTLLSRFDLIYLILDNPDRDSDRRLAKHIVELYLAPPEPGSTEEQARKVQAPADERFLRDYVAFARARIHPELGPEARSELVDAYVRMRGGGSARPNRGRAITATPRQLEGMIRISEALCRMRLETRVTKADVLEAVRLMQVATLAAATDASTGLIDMDAITTGRTASDRALHESLCKDLKKIMEARPRGTPVSIAEIRDEVQRNHDGDLDQLAFLAALRSLAAEDAIMHNERAATVLRR</sequence>
<keyword evidence="15" id="KW-1185">Reference proteome</keyword>
<dbReference type="PRINTS" id="PR01660">
    <property type="entry name" value="MCMPROTEIN4"/>
</dbReference>
<evidence type="ECO:0000313" key="14">
    <source>
        <dbReference type="EMBL" id="CAH0369957.1"/>
    </source>
</evidence>
<dbReference type="Pfam" id="PF00493">
    <property type="entry name" value="MCM"/>
    <property type="match status" value="1"/>
</dbReference>
<dbReference type="InterPro" id="IPR001208">
    <property type="entry name" value="MCM_dom"/>
</dbReference>
<dbReference type="Pfam" id="PF14551">
    <property type="entry name" value="MCM_N"/>
    <property type="match status" value="1"/>
</dbReference>
<dbReference type="GO" id="GO:0005634">
    <property type="term" value="C:nucleus"/>
    <property type="evidence" value="ECO:0007669"/>
    <property type="project" value="UniProtKB-SubCell"/>
</dbReference>
<dbReference type="InterPro" id="IPR033762">
    <property type="entry name" value="MCM_OB"/>
</dbReference>
<dbReference type="Proteomes" id="UP000789595">
    <property type="component" value="Unassembled WGS sequence"/>
</dbReference>
<dbReference type="PANTHER" id="PTHR11630">
    <property type="entry name" value="DNA REPLICATION LICENSING FACTOR MCM FAMILY MEMBER"/>
    <property type="match status" value="1"/>
</dbReference>
<evidence type="ECO:0000313" key="15">
    <source>
        <dbReference type="Proteomes" id="UP000789595"/>
    </source>
</evidence>
<feature type="domain" description="MCM C-terminal AAA(+) ATPase" evidence="13">
    <location>
        <begin position="387"/>
        <end position="611"/>
    </location>
</feature>
<accession>A0A8J2SML9</accession>
<dbReference type="GO" id="GO:0003697">
    <property type="term" value="F:single-stranded DNA binding"/>
    <property type="evidence" value="ECO:0007669"/>
    <property type="project" value="TreeGrafter"/>
</dbReference>
<keyword evidence="9 11" id="KW-0539">Nucleus</keyword>
<dbReference type="Gene3D" id="3.40.50.300">
    <property type="entry name" value="P-loop containing nucleotide triphosphate hydrolases"/>
    <property type="match status" value="1"/>
</dbReference>
<gene>
    <name evidence="14" type="ORF">PECAL_2P31040</name>
</gene>
<comment type="subcellular location">
    <subcellularLocation>
        <location evidence="1">Nucleus</location>
    </subcellularLocation>
</comment>
<dbReference type="OrthoDB" id="10251574at2759"/>
<dbReference type="Pfam" id="PF17207">
    <property type="entry name" value="MCM_OB"/>
    <property type="match status" value="1"/>
</dbReference>
<evidence type="ECO:0000256" key="12">
    <source>
        <dbReference type="SAM" id="MobiDB-lite"/>
    </source>
</evidence>